<dbReference type="VEuPathDB" id="FungiDB:I303_02922"/>
<dbReference type="Proteomes" id="UP000078595">
    <property type="component" value="Chromosome 3"/>
</dbReference>
<feature type="compositionally biased region" description="Low complexity" evidence="2">
    <location>
        <begin position="707"/>
        <end position="727"/>
    </location>
</feature>
<feature type="region of interest" description="Disordered" evidence="2">
    <location>
        <begin position="759"/>
        <end position="821"/>
    </location>
</feature>
<dbReference type="STRING" id="1296121.A0A1A6AA21"/>
<dbReference type="OrthoDB" id="2591140at2759"/>
<evidence type="ECO:0000313" key="3">
    <source>
        <dbReference type="EMBL" id="OBR86901.1"/>
    </source>
</evidence>
<feature type="coiled-coil region" evidence="1">
    <location>
        <begin position="104"/>
        <end position="372"/>
    </location>
</feature>
<dbReference type="GeneID" id="28966621"/>
<reference evidence="4" key="2">
    <citation type="submission" date="2013-07" db="EMBL/GenBank/DDBJ databases">
        <authorList>
            <consortium name="The Broad Institute Genome Sequencing Platform"/>
            <person name="Cuomo C."/>
            <person name="Litvintseva A."/>
            <person name="Chen Y."/>
            <person name="Heitman J."/>
            <person name="Sun S."/>
            <person name="Springer D."/>
            <person name="Dromer F."/>
            <person name="Young S.K."/>
            <person name="Zeng Q."/>
            <person name="Gargeya S."/>
            <person name="Fitzgerald M."/>
            <person name="Abouelleil A."/>
            <person name="Alvarado L."/>
            <person name="Berlin A.M."/>
            <person name="Chapman S.B."/>
            <person name="Dewar J."/>
            <person name="Goldberg J."/>
            <person name="Griggs A."/>
            <person name="Gujja S."/>
            <person name="Hansen M."/>
            <person name="Howarth C."/>
            <person name="Imamovic A."/>
            <person name="Larimer J."/>
            <person name="McCowan C."/>
            <person name="Murphy C."/>
            <person name="Pearson M."/>
            <person name="Priest M."/>
            <person name="Roberts A."/>
            <person name="Saif S."/>
            <person name="Shea T."/>
            <person name="Sykes S."/>
            <person name="Wortman J."/>
            <person name="Nusbaum C."/>
            <person name="Birren B."/>
        </authorList>
    </citation>
    <scope>NUCLEOTIDE SEQUENCE</scope>
    <source>
        <strain evidence="4">CBS 10117</strain>
    </source>
</reference>
<proteinExistence type="predicted"/>
<feature type="compositionally biased region" description="Low complexity" evidence="2">
    <location>
        <begin position="663"/>
        <end position="673"/>
    </location>
</feature>
<dbReference type="AlphaFoldDB" id="A0A1A6AA21"/>
<keyword evidence="1" id="KW-0175">Coiled coil</keyword>
<dbReference type="KEGG" id="kdj:28966621"/>
<name>A0A1A6AA21_9TREE</name>
<dbReference type="PANTHER" id="PTHR23159">
    <property type="entry name" value="CENTROSOMAL PROTEIN 2"/>
    <property type="match status" value="1"/>
</dbReference>
<feature type="coiled-coil region" evidence="1">
    <location>
        <begin position="412"/>
        <end position="544"/>
    </location>
</feature>
<evidence type="ECO:0000313" key="5">
    <source>
        <dbReference type="Proteomes" id="UP000078595"/>
    </source>
</evidence>
<feature type="coiled-coil region" evidence="1">
    <location>
        <begin position="594"/>
        <end position="635"/>
    </location>
</feature>
<feature type="region of interest" description="Disordered" evidence="2">
    <location>
        <begin position="663"/>
        <end position="728"/>
    </location>
</feature>
<evidence type="ECO:0000256" key="1">
    <source>
        <dbReference type="SAM" id="Coils"/>
    </source>
</evidence>
<gene>
    <name evidence="3" type="ORF">I303_02922</name>
    <name evidence="4" type="ORF">I303_102902</name>
</gene>
<feature type="compositionally biased region" description="Low complexity" evidence="2">
    <location>
        <begin position="792"/>
        <end position="821"/>
    </location>
</feature>
<evidence type="ECO:0000256" key="2">
    <source>
        <dbReference type="SAM" id="MobiDB-lite"/>
    </source>
</evidence>
<dbReference type="EMBL" id="KI894029">
    <property type="protein sequence ID" value="OBR86901.1"/>
    <property type="molecule type" value="Genomic_DNA"/>
</dbReference>
<dbReference type="RefSeq" id="XP_018264743.1">
    <property type="nucleotide sequence ID" value="XM_018406249.1"/>
</dbReference>
<evidence type="ECO:0000313" key="4">
    <source>
        <dbReference type="EMBL" id="WWC60331.1"/>
    </source>
</evidence>
<dbReference type="PANTHER" id="PTHR23159:SF60">
    <property type="entry name" value="SPINDLE ASSEMBLY ABNORMAL PROTEIN 4"/>
    <property type="match status" value="1"/>
</dbReference>
<organism evidence="3">
    <name type="scientific">Kwoniella dejecticola CBS 10117</name>
    <dbReference type="NCBI Taxonomy" id="1296121"/>
    <lineage>
        <taxon>Eukaryota</taxon>
        <taxon>Fungi</taxon>
        <taxon>Dikarya</taxon>
        <taxon>Basidiomycota</taxon>
        <taxon>Agaricomycotina</taxon>
        <taxon>Tremellomycetes</taxon>
        <taxon>Tremellales</taxon>
        <taxon>Cryptococcaceae</taxon>
        <taxon>Kwoniella</taxon>
    </lineage>
</organism>
<reference evidence="4" key="3">
    <citation type="submission" date="2024-02" db="EMBL/GenBank/DDBJ databases">
        <title>Comparative genomics of Cryptococcus and Kwoniella reveals pathogenesis evolution and contrasting modes of karyotype evolution via chromosome fusion or intercentromeric recombination.</title>
        <authorList>
            <person name="Coelho M.A."/>
            <person name="David-Palma M."/>
            <person name="Shea T."/>
            <person name="Bowers K."/>
            <person name="McGinley-Smith S."/>
            <person name="Mohammad A.W."/>
            <person name="Gnirke A."/>
            <person name="Yurkov A.M."/>
            <person name="Nowrousian M."/>
            <person name="Sun S."/>
            <person name="Cuomo C.A."/>
            <person name="Heitman J."/>
        </authorList>
    </citation>
    <scope>NUCLEOTIDE SEQUENCE</scope>
    <source>
        <strain evidence="4">CBS 10117</strain>
    </source>
</reference>
<accession>A0A1A6AA21</accession>
<sequence>MSAPPLFAVTKSIAALVDDRETRNEQSKAEGFMMDILRSEIEDLKFRLARQAESAEMVNFDLQVKQSELEVWRERSPNQDTTISQLREAMKENEEFFEGLQVAHDTLAERCTSLEEKNAALLNRKEEHQGQLTALKEENDRLKIESQRSHIRSENLKKEKKQMEGVVFELRRELKWAEKEIEGRDSVLLERDRKIEELEEAIQEKNRSYAEVSTEVDALKKELQIAHNDMTEKTQTITQIREITEQTFGSEIALRGYQDQLKEKDLEIGRLQNDFSECEDKVEDQRNIAREAEMNLHEQEFVLASLREQLNSSQQTTESLNLFLAEKNDKIDSLLLELSETKDLCKAAKREVVEVQQEVSELKEKLELSRFEKNERRFQAEVDINQLHEQLGETTRSAAEREWAGRQSTEMIARLMEEKRGWEEEKEELIEMINRNSVDDDSVCNLKARINTLENQLSSMSHLVDTLKKEMEDRDSSMDLKNTLIRTQEAELAALRVSIDQFEERWTDAKLSFDRQMKDSERVNGRLREQIDDLEIKLTAREEALKRSVIRMECEKQSDTDFQSRLIRFITVIDDLKLSETKLKNQVDLLRQSSAEETLKNETLQKRLRGLEEDKELLNVALESKEMELTLLQRNNIHSHNQKKFPSTPSTSSTVRANYLTSTGTSTVRSSGSNANPTSMSKSTSRIPYTPTPSTGDHSFTLPRRLTTSTSASTSSSTACSASTAAAKSRLRRDTISNLSHSQSHAATPIARTRAPLGESTIHNKQPSTSTTGVAKSGLDGKKVERRTNLPVLVRRPSSVASVASGSSLSRRESLSSVDEV</sequence>
<feature type="compositionally biased region" description="Polar residues" evidence="2">
    <location>
        <begin position="761"/>
        <end position="774"/>
    </location>
</feature>
<feature type="compositionally biased region" description="Basic and acidic residues" evidence="2">
    <location>
        <begin position="779"/>
        <end position="788"/>
    </location>
</feature>
<reference evidence="3" key="1">
    <citation type="submission" date="2013-07" db="EMBL/GenBank/DDBJ databases">
        <title>The Genome Sequence of Cryptococcus dejecticola CBS10117.</title>
        <authorList>
            <consortium name="The Broad Institute Genome Sequencing Platform"/>
            <person name="Cuomo C."/>
            <person name="Litvintseva A."/>
            <person name="Chen Y."/>
            <person name="Heitman J."/>
            <person name="Sun S."/>
            <person name="Springer D."/>
            <person name="Dromer F."/>
            <person name="Young S.K."/>
            <person name="Zeng Q."/>
            <person name="Gargeya S."/>
            <person name="Fitzgerald M."/>
            <person name="Abouelleil A."/>
            <person name="Alvarado L."/>
            <person name="Berlin A.M."/>
            <person name="Chapman S.B."/>
            <person name="Dewar J."/>
            <person name="Goldberg J."/>
            <person name="Griggs A."/>
            <person name="Gujja S."/>
            <person name="Hansen M."/>
            <person name="Howarth C."/>
            <person name="Imamovic A."/>
            <person name="Larimer J."/>
            <person name="McCowan C."/>
            <person name="Murphy C."/>
            <person name="Pearson M."/>
            <person name="Priest M."/>
            <person name="Roberts A."/>
            <person name="Saif S."/>
            <person name="Shea T."/>
            <person name="Sykes S."/>
            <person name="Wortman J."/>
            <person name="Nusbaum C."/>
            <person name="Birren B."/>
        </authorList>
    </citation>
    <scope>NUCLEOTIDE SEQUENCE [LARGE SCALE GENOMIC DNA]</scope>
    <source>
        <strain evidence="3">CBS 10117</strain>
    </source>
</reference>
<protein>
    <submittedName>
        <fullName evidence="3">Uncharacterized protein</fullName>
    </submittedName>
</protein>
<keyword evidence="5" id="KW-1185">Reference proteome</keyword>
<dbReference type="EMBL" id="CP144532">
    <property type="protein sequence ID" value="WWC60331.1"/>
    <property type="molecule type" value="Genomic_DNA"/>
</dbReference>
<feature type="compositionally biased region" description="Polar residues" evidence="2">
    <location>
        <begin position="674"/>
        <end position="698"/>
    </location>
</feature>